<dbReference type="RefSeq" id="WP_160905230.1">
    <property type="nucleotide sequence ID" value="NZ_WVHS01000001.1"/>
</dbReference>
<comment type="caution">
    <text evidence="2">The sequence shown here is derived from an EMBL/GenBank/DDBJ whole genome shotgun (WGS) entry which is preliminary data.</text>
</comment>
<evidence type="ECO:0000313" key="3">
    <source>
        <dbReference type="Proteomes" id="UP000451233"/>
    </source>
</evidence>
<sequence>MADNQHVFEDYSNYYDLFYRDKNYEKESGCVIALLKDLSPGAGTLIELGSGTGNYSHYFAEAGYHVTGIEKSRPMIERSKMKSIQNFEPLLCDMVSFDLDREYDAAVSLFDVMCYLTEDEELISCFNSISRNLKQGGVLIFDSWYTPAVYASPPQAGIRRAENDKVEIIRLAEPVMNYRQNTVAVHYEFIIRDKNNGQYRSLKEIHTLRHFNVPEIDAIACSSGFELIGCGELLTGKAADSSTWKVCYKLRKK</sequence>
<keyword evidence="2" id="KW-0489">Methyltransferase</keyword>
<evidence type="ECO:0000259" key="1">
    <source>
        <dbReference type="Pfam" id="PF13649"/>
    </source>
</evidence>
<dbReference type="InterPro" id="IPR041698">
    <property type="entry name" value="Methyltransf_25"/>
</dbReference>
<feature type="domain" description="Methyltransferase" evidence="1">
    <location>
        <begin position="46"/>
        <end position="137"/>
    </location>
</feature>
<proteinExistence type="predicted"/>
<gene>
    <name evidence="2" type="ORF">GS398_02960</name>
</gene>
<dbReference type="SUPFAM" id="SSF53335">
    <property type="entry name" value="S-adenosyl-L-methionine-dependent methyltransferases"/>
    <property type="match status" value="1"/>
</dbReference>
<dbReference type="Gene3D" id="3.40.50.150">
    <property type="entry name" value="Vaccinia Virus protein VP39"/>
    <property type="match status" value="1"/>
</dbReference>
<dbReference type="InterPro" id="IPR029063">
    <property type="entry name" value="SAM-dependent_MTases_sf"/>
</dbReference>
<dbReference type="GO" id="GO:0008168">
    <property type="term" value="F:methyltransferase activity"/>
    <property type="evidence" value="ECO:0007669"/>
    <property type="project" value="UniProtKB-KW"/>
</dbReference>
<dbReference type="Gene3D" id="2.20.130.10">
    <property type="entry name" value="CAC2371-like domains"/>
    <property type="match status" value="1"/>
</dbReference>
<dbReference type="GO" id="GO:0032259">
    <property type="term" value="P:methylation"/>
    <property type="evidence" value="ECO:0007669"/>
    <property type="project" value="UniProtKB-KW"/>
</dbReference>
<keyword evidence="2" id="KW-0808">Transferase</keyword>
<organism evidence="2 3">
    <name type="scientific">Hufsiella ginkgonis</name>
    <dbReference type="NCBI Taxonomy" id="2695274"/>
    <lineage>
        <taxon>Bacteria</taxon>
        <taxon>Pseudomonadati</taxon>
        <taxon>Bacteroidota</taxon>
        <taxon>Sphingobacteriia</taxon>
        <taxon>Sphingobacteriales</taxon>
        <taxon>Sphingobacteriaceae</taxon>
        <taxon>Hufsiella</taxon>
    </lineage>
</organism>
<dbReference type="Pfam" id="PF13649">
    <property type="entry name" value="Methyltransf_25"/>
    <property type="match status" value="1"/>
</dbReference>
<dbReference type="CDD" id="cd02440">
    <property type="entry name" value="AdoMet_MTases"/>
    <property type="match status" value="1"/>
</dbReference>
<evidence type="ECO:0000313" key="2">
    <source>
        <dbReference type="EMBL" id="MXV14245.1"/>
    </source>
</evidence>
<dbReference type="EMBL" id="WVHS01000001">
    <property type="protein sequence ID" value="MXV14245.1"/>
    <property type="molecule type" value="Genomic_DNA"/>
</dbReference>
<name>A0A7K1XTB1_9SPHI</name>
<dbReference type="Proteomes" id="UP000451233">
    <property type="component" value="Unassembled WGS sequence"/>
</dbReference>
<dbReference type="AlphaFoldDB" id="A0A7K1XTB1"/>
<protein>
    <submittedName>
        <fullName evidence="2">Methyltransferase domain-containing protein</fullName>
    </submittedName>
</protein>
<keyword evidence="3" id="KW-1185">Reference proteome</keyword>
<accession>A0A7K1XTB1</accession>
<reference evidence="2 3" key="1">
    <citation type="submission" date="2019-11" db="EMBL/GenBank/DDBJ databases">
        <title>Pedobacter sp. HMF7056 Genome sequencing and assembly.</title>
        <authorList>
            <person name="Kang H."/>
            <person name="Kim H."/>
            <person name="Joh K."/>
        </authorList>
    </citation>
    <scope>NUCLEOTIDE SEQUENCE [LARGE SCALE GENOMIC DNA]</scope>
    <source>
        <strain evidence="2 3">HMF7056</strain>
    </source>
</reference>